<evidence type="ECO:0000313" key="3">
    <source>
        <dbReference type="Proteomes" id="UP000612899"/>
    </source>
</evidence>
<dbReference type="AlphaFoldDB" id="A0A8J3VJS9"/>
<reference evidence="2" key="1">
    <citation type="submission" date="2021-01" db="EMBL/GenBank/DDBJ databases">
        <title>Whole genome shotgun sequence of Rhizocola hellebori NBRC 109834.</title>
        <authorList>
            <person name="Komaki H."/>
            <person name="Tamura T."/>
        </authorList>
    </citation>
    <scope>NUCLEOTIDE SEQUENCE</scope>
    <source>
        <strain evidence="2">NBRC 109834</strain>
    </source>
</reference>
<dbReference type="Proteomes" id="UP000612899">
    <property type="component" value="Unassembled WGS sequence"/>
</dbReference>
<sequence>MRDDLIRLQGAHPGQTRDHSRERVVGNGHDQQIGGPHGDLVGLQVSYARKETPGGRRSAGNGDHAVTCRTQGRAHDSAYPAGADDTNNHDPVLVPGVPVAISMRPRPVRLPSICAKPNGGV</sequence>
<comment type="caution">
    <text evidence="2">The sequence shown here is derived from an EMBL/GenBank/DDBJ whole genome shotgun (WGS) entry which is preliminary data.</text>
</comment>
<accession>A0A8J3VJS9</accession>
<keyword evidence="3" id="KW-1185">Reference proteome</keyword>
<proteinExistence type="predicted"/>
<feature type="compositionally biased region" description="Basic and acidic residues" evidence="1">
    <location>
        <begin position="15"/>
        <end position="24"/>
    </location>
</feature>
<name>A0A8J3VJS9_9ACTN</name>
<evidence type="ECO:0000256" key="1">
    <source>
        <dbReference type="SAM" id="MobiDB-lite"/>
    </source>
</evidence>
<evidence type="ECO:0000313" key="2">
    <source>
        <dbReference type="EMBL" id="GIH08366.1"/>
    </source>
</evidence>
<feature type="region of interest" description="Disordered" evidence="1">
    <location>
        <begin position="1"/>
        <end position="40"/>
    </location>
</feature>
<organism evidence="2 3">
    <name type="scientific">Rhizocola hellebori</name>
    <dbReference type="NCBI Taxonomy" id="1392758"/>
    <lineage>
        <taxon>Bacteria</taxon>
        <taxon>Bacillati</taxon>
        <taxon>Actinomycetota</taxon>
        <taxon>Actinomycetes</taxon>
        <taxon>Micromonosporales</taxon>
        <taxon>Micromonosporaceae</taxon>
        <taxon>Rhizocola</taxon>
    </lineage>
</organism>
<gene>
    <name evidence="2" type="ORF">Rhe02_64330</name>
</gene>
<dbReference type="EMBL" id="BONY01000048">
    <property type="protein sequence ID" value="GIH08366.1"/>
    <property type="molecule type" value="Genomic_DNA"/>
</dbReference>
<protein>
    <submittedName>
        <fullName evidence="2">Uncharacterized protein</fullName>
    </submittedName>
</protein>